<reference evidence="2 3" key="1">
    <citation type="journal article" date="2021" name="Elife">
        <title>Chloroplast acquisition without the gene transfer in kleptoplastic sea slugs, Plakobranchus ocellatus.</title>
        <authorList>
            <person name="Maeda T."/>
            <person name="Takahashi S."/>
            <person name="Yoshida T."/>
            <person name="Shimamura S."/>
            <person name="Takaki Y."/>
            <person name="Nagai Y."/>
            <person name="Toyoda A."/>
            <person name="Suzuki Y."/>
            <person name="Arimoto A."/>
            <person name="Ishii H."/>
            <person name="Satoh N."/>
            <person name="Nishiyama T."/>
            <person name="Hasebe M."/>
            <person name="Maruyama T."/>
            <person name="Minagawa J."/>
            <person name="Obokata J."/>
            <person name="Shigenobu S."/>
        </authorList>
    </citation>
    <scope>NUCLEOTIDE SEQUENCE [LARGE SCALE GENOMIC DNA]</scope>
</reference>
<evidence type="ECO:0000313" key="3">
    <source>
        <dbReference type="Proteomes" id="UP000762676"/>
    </source>
</evidence>
<sequence>MLQSLLLCACLFLNFITHIIYLDLSKAPPTTKVPKEKSTTGIPTVEAIKGIAEDVTQEPSHSLKKLMEYVYSVIRKEWKEHQTVRLSDSCKGKMQLCTDVYNNASKDSLCQDKAQPSGLVVATVDPLWVGNAWKGASLGTHLGAEGL</sequence>
<organism evidence="2 3">
    <name type="scientific">Elysia marginata</name>
    <dbReference type="NCBI Taxonomy" id="1093978"/>
    <lineage>
        <taxon>Eukaryota</taxon>
        <taxon>Metazoa</taxon>
        <taxon>Spiralia</taxon>
        <taxon>Lophotrochozoa</taxon>
        <taxon>Mollusca</taxon>
        <taxon>Gastropoda</taxon>
        <taxon>Heterobranchia</taxon>
        <taxon>Euthyneura</taxon>
        <taxon>Panpulmonata</taxon>
        <taxon>Sacoglossa</taxon>
        <taxon>Placobranchoidea</taxon>
        <taxon>Plakobranchidae</taxon>
        <taxon>Elysia</taxon>
    </lineage>
</organism>
<evidence type="ECO:0000256" key="1">
    <source>
        <dbReference type="SAM" id="SignalP"/>
    </source>
</evidence>
<evidence type="ECO:0000313" key="2">
    <source>
        <dbReference type="EMBL" id="GFR87625.1"/>
    </source>
</evidence>
<feature type="signal peptide" evidence="1">
    <location>
        <begin position="1"/>
        <end position="21"/>
    </location>
</feature>
<feature type="chain" id="PRO_5043943618" evidence="1">
    <location>
        <begin position="22"/>
        <end position="147"/>
    </location>
</feature>
<accession>A0AAV4GR34</accession>
<gene>
    <name evidence="2" type="ORF">ElyMa_002497800</name>
</gene>
<dbReference type="AlphaFoldDB" id="A0AAV4GR34"/>
<protein>
    <submittedName>
        <fullName evidence="2">Uncharacterized protein</fullName>
    </submittedName>
</protein>
<comment type="caution">
    <text evidence="2">The sequence shown here is derived from an EMBL/GenBank/DDBJ whole genome shotgun (WGS) entry which is preliminary data.</text>
</comment>
<dbReference type="EMBL" id="BMAT01005104">
    <property type="protein sequence ID" value="GFR87625.1"/>
    <property type="molecule type" value="Genomic_DNA"/>
</dbReference>
<dbReference type="Proteomes" id="UP000762676">
    <property type="component" value="Unassembled WGS sequence"/>
</dbReference>
<keyword evidence="3" id="KW-1185">Reference proteome</keyword>
<keyword evidence="1" id="KW-0732">Signal</keyword>
<name>A0AAV4GR34_9GAST</name>
<proteinExistence type="predicted"/>